<dbReference type="InParanoid" id="A0A0D0D1Q9"/>
<dbReference type="OrthoDB" id="2416294at2759"/>
<keyword evidence="2" id="KW-1185">Reference proteome</keyword>
<reference evidence="1 2" key="1">
    <citation type="submission" date="2014-04" db="EMBL/GenBank/DDBJ databases">
        <authorList>
            <consortium name="DOE Joint Genome Institute"/>
            <person name="Kuo A."/>
            <person name="Kohler A."/>
            <person name="Jargeat P."/>
            <person name="Nagy L.G."/>
            <person name="Floudas D."/>
            <person name="Copeland A."/>
            <person name="Barry K.W."/>
            <person name="Cichocki N."/>
            <person name="Veneault-Fourrey C."/>
            <person name="LaButti K."/>
            <person name="Lindquist E.A."/>
            <person name="Lipzen A."/>
            <person name="Lundell T."/>
            <person name="Morin E."/>
            <person name="Murat C."/>
            <person name="Sun H."/>
            <person name="Tunlid A."/>
            <person name="Henrissat B."/>
            <person name="Grigoriev I.V."/>
            <person name="Hibbett D.S."/>
            <person name="Martin F."/>
            <person name="Nordberg H.P."/>
            <person name="Cantor M.N."/>
            <person name="Hua S.X."/>
        </authorList>
    </citation>
    <scope>NUCLEOTIDE SEQUENCE [LARGE SCALE GENOMIC DNA]</scope>
    <source>
        <strain evidence="1 2">Ve08.2h10</strain>
    </source>
</reference>
<dbReference type="Proteomes" id="UP000054538">
    <property type="component" value="Unassembled WGS sequence"/>
</dbReference>
<organism evidence="1 2">
    <name type="scientific">Paxillus rubicundulus Ve08.2h10</name>
    <dbReference type="NCBI Taxonomy" id="930991"/>
    <lineage>
        <taxon>Eukaryota</taxon>
        <taxon>Fungi</taxon>
        <taxon>Dikarya</taxon>
        <taxon>Basidiomycota</taxon>
        <taxon>Agaricomycotina</taxon>
        <taxon>Agaricomycetes</taxon>
        <taxon>Agaricomycetidae</taxon>
        <taxon>Boletales</taxon>
        <taxon>Paxilineae</taxon>
        <taxon>Paxillaceae</taxon>
        <taxon>Paxillus</taxon>
    </lineage>
</organism>
<protein>
    <submittedName>
        <fullName evidence="1">Uncharacterized protein</fullName>
    </submittedName>
</protein>
<proteinExistence type="predicted"/>
<accession>A0A0D0D1Q9</accession>
<dbReference type="HOGENOM" id="CLU_1555758_0_0_1"/>
<gene>
    <name evidence="1" type="ORF">PAXRUDRAFT_154785</name>
</gene>
<name>A0A0D0D1Q9_9AGAM</name>
<sequence length="172" mass="19239">MSHPFLGPSHTYRPPFLCPSYTYGTVIPRPSNTYGSPIPRPIQHLWVTHSSAHPIQTGHPFLGPSITANALTKISTRPTHIIRDFLTPRPIRTLRLQAIGRPTIGWPVWYGLLSTSAGHILWYPSTTLCDHFMDTYHKGLDGKQAAWAAKKYCGRHVLPASLMDGLDHTKLL</sequence>
<dbReference type="AlphaFoldDB" id="A0A0D0D1Q9"/>
<dbReference type="EMBL" id="KN825697">
    <property type="protein sequence ID" value="KIK81988.1"/>
    <property type="molecule type" value="Genomic_DNA"/>
</dbReference>
<reference evidence="2" key="2">
    <citation type="submission" date="2015-01" db="EMBL/GenBank/DDBJ databases">
        <title>Evolutionary Origins and Diversification of the Mycorrhizal Mutualists.</title>
        <authorList>
            <consortium name="DOE Joint Genome Institute"/>
            <consortium name="Mycorrhizal Genomics Consortium"/>
            <person name="Kohler A."/>
            <person name="Kuo A."/>
            <person name="Nagy L.G."/>
            <person name="Floudas D."/>
            <person name="Copeland A."/>
            <person name="Barry K.W."/>
            <person name="Cichocki N."/>
            <person name="Veneault-Fourrey C."/>
            <person name="LaButti K."/>
            <person name="Lindquist E.A."/>
            <person name="Lipzen A."/>
            <person name="Lundell T."/>
            <person name="Morin E."/>
            <person name="Murat C."/>
            <person name="Riley R."/>
            <person name="Ohm R."/>
            <person name="Sun H."/>
            <person name="Tunlid A."/>
            <person name="Henrissat B."/>
            <person name="Grigoriev I.V."/>
            <person name="Hibbett D.S."/>
            <person name="Martin F."/>
        </authorList>
    </citation>
    <scope>NUCLEOTIDE SEQUENCE [LARGE SCALE GENOMIC DNA]</scope>
    <source>
        <strain evidence="2">Ve08.2h10</strain>
    </source>
</reference>
<evidence type="ECO:0000313" key="2">
    <source>
        <dbReference type="Proteomes" id="UP000054538"/>
    </source>
</evidence>
<evidence type="ECO:0000313" key="1">
    <source>
        <dbReference type="EMBL" id="KIK81988.1"/>
    </source>
</evidence>